<organism evidence="1 2">
    <name type="scientific">Intoshia linei</name>
    <dbReference type="NCBI Taxonomy" id="1819745"/>
    <lineage>
        <taxon>Eukaryota</taxon>
        <taxon>Metazoa</taxon>
        <taxon>Spiralia</taxon>
        <taxon>Lophotrochozoa</taxon>
        <taxon>Mesozoa</taxon>
        <taxon>Orthonectida</taxon>
        <taxon>Rhopaluridae</taxon>
        <taxon>Intoshia</taxon>
    </lineage>
</organism>
<evidence type="ECO:0000313" key="1">
    <source>
        <dbReference type="EMBL" id="OAF63586.1"/>
    </source>
</evidence>
<evidence type="ECO:0000313" key="2">
    <source>
        <dbReference type="Proteomes" id="UP000078046"/>
    </source>
</evidence>
<protein>
    <submittedName>
        <fullName evidence="1">Uncharacterized protein</fullName>
    </submittedName>
</protein>
<keyword evidence="2" id="KW-1185">Reference proteome</keyword>
<comment type="caution">
    <text evidence="1">The sequence shown here is derived from an EMBL/GenBank/DDBJ whole genome shotgun (WGS) entry which is preliminary data.</text>
</comment>
<dbReference type="Proteomes" id="UP000078046">
    <property type="component" value="Unassembled WGS sequence"/>
</dbReference>
<name>A0A177ANG1_9BILA</name>
<proteinExistence type="predicted"/>
<accession>A0A177ANG1</accession>
<dbReference type="AlphaFoldDB" id="A0A177ANG1"/>
<reference evidence="1 2" key="1">
    <citation type="submission" date="2016-04" db="EMBL/GenBank/DDBJ databases">
        <title>The genome of Intoshia linei affirms orthonectids as highly simplified spiralians.</title>
        <authorList>
            <person name="Mikhailov K.V."/>
            <person name="Slusarev G.S."/>
            <person name="Nikitin M.A."/>
            <person name="Logacheva M.D."/>
            <person name="Penin A."/>
            <person name="Aleoshin V."/>
            <person name="Panchin Y.V."/>
        </authorList>
    </citation>
    <scope>NUCLEOTIDE SEQUENCE [LARGE SCALE GENOMIC DNA]</scope>
    <source>
        <strain evidence="1">Intl2013</strain>
        <tissue evidence="1">Whole animal</tissue>
    </source>
</reference>
<sequence length="88" mass="10060">MEKSISKPKEIFDAEGNLIMDPTKWIEEFEDYLNLLSLISNSDVKFNDITTAKLMLNFLGPLARNCLKLCKSSESTAIIKMENLQYNP</sequence>
<gene>
    <name evidence="1" type="ORF">A3Q56_08706</name>
</gene>
<dbReference type="EMBL" id="LWCA01003100">
    <property type="protein sequence ID" value="OAF63586.1"/>
    <property type="molecule type" value="Genomic_DNA"/>
</dbReference>